<evidence type="ECO:0000313" key="4">
    <source>
        <dbReference type="Proteomes" id="UP000182347"/>
    </source>
</evidence>
<protein>
    <recommendedName>
        <fullName evidence="5">DUF4129 domain-containing protein</fullName>
    </recommendedName>
</protein>
<feature type="transmembrane region" description="Helical" evidence="2">
    <location>
        <begin position="261"/>
        <end position="279"/>
    </location>
</feature>
<organism evidence="3 4">
    <name type="scientific">Sediminibacillus halophilus</name>
    <dbReference type="NCBI Taxonomy" id="482461"/>
    <lineage>
        <taxon>Bacteria</taxon>
        <taxon>Bacillati</taxon>
        <taxon>Bacillota</taxon>
        <taxon>Bacilli</taxon>
        <taxon>Bacillales</taxon>
        <taxon>Bacillaceae</taxon>
        <taxon>Sediminibacillus</taxon>
    </lineage>
</organism>
<keyword evidence="2" id="KW-1133">Transmembrane helix</keyword>
<evidence type="ECO:0000256" key="1">
    <source>
        <dbReference type="SAM" id="MobiDB-lite"/>
    </source>
</evidence>
<sequence length="397" mass="45460">MNHTALTITRFYQFTSEAILIYLLAVPFLWVFHLDYPFWSYFLLVCIHAVTGILIMRFTAMMGALIILAIGIAAMAVFFFHIPWPAAVITGVLLCWRFMKHQEDADHEQEKTILGLSFFMLSGYLLLSTDITFLAIGLVQFVLILSGFLLRNVFGMEKDQGFGVYIVSGTLGVFAAAGLVIAFLYNGVRSIYLFAGGLLSSLAGGAMAALLRPFDLEPELVKTERNGNTLEQNQGAEDPLPERPDDFNGEAADRIFHIMEWLVIIGALAIIVWIVLKIYRKRIQIETVDNSKTMVTYEALSDQDRQKGWRLFKRQKPQIDDTVRQLFLEFELFAAKKGLGRKRFESIEEWFHRIDLQVNDTELYQRVRYGEEQLQEEKVAEFRKEIAGLTSRLEERL</sequence>
<evidence type="ECO:0000313" key="3">
    <source>
        <dbReference type="EMBL" id="SDL80614.1"/>
    </source>
</evidence>
<feature type="transmembrane region" description="Helical" evidence="2">
    <location>
        <begin position="12"/>
        <end position="32"/>
    </location>
</feature>
<keyword evidence="4" id="KW-1185">Reference proteome</keyword>
<accession>A0A1G9N2K0</accession>
<feature type="transmembrane region" description="Helical" evidence="2">
    <location>
        <begin position="124"/>
        <end position="150"/>
    </location>
</feature>
<feature type="transmembrane region" description="Helical" evidence="2">
    <location>
        <begin position="162"/>
        <end position="185"/>
    </location>
</feature>
<feature type="region of interest" description="Disordered" evidence="1">
    <location>
        <begin position="225"/>
        <end position="244"/>
    </location>
</feature>
<feature type="compositionally biased region" description="Polar residues" evidence="1">
    <location>
        <begin position="226"/>
        <end position="235"/>
    </location>
</feature>
<reference evidence="4" key="1">
    <citation type="submission" date="2016-10" db="EMBL/GenBank/DDBJ databases">
        <authorList>
            <person name="Varghese N."/>
            <person name="Submissions S."/>
        </authorList>
    </citation>
    <scope>NUCLEOTIDE SEQUENCE [LARGE SCALE GENOMIC DNA]</scope>
    <source>
        <strain evidence="4">CGMCC 1.6199</strain>
    </source>
</reference>
<dbReference type="RefSeq" id="WP_074597568.1">
    <property type="nucleotide sequence ID" value="NZ_FNHF01000001.1"/>
</dbReference>
<keyword evidence="2" id="KW-0812">Transmembrane</keyword>
<dbReference type="OrthoDB" id="2352496at2"/>
<dbReference type="EMBL" id="FNHF01000001">
    <property type="protein sequence ID" value="SDL80614.1"/>
    <property type="molecule type" value="Genomic_DNA"/>
</dbReference>
<keyword evidence="2" id="KW-0472">Membrane</keyword>
<proteinExistence type="predicted"/>
<dbReference type="STRING" id="482461.SAMN05216244_0821"/>
<name>A0A1G9N2K0_9BACI</name>
<feature type="transmembrane region" description="Helical" evidence="2">
    <location>
        <begin position="63"/>
        <end position="84"/>
    </location>
</feature>
<gene>
    <name evidence="3" type="ORF">SAMN05216244_0821</name>
</gene>
<evidence type="ECO:0000256" key="2">
    <source>
        <dbReference type="SAM" id="Phobius"/>
    </source>
</evidence>
<feature type="transmembrane region" description="Helical" evidence="2">
    <location>
        <begin position="38"/>
        <end position="56"/>
    </location>
</feature>
<dbReference type="Proteomes" id="UP000182347">
    <property type="component" value="Unassembled WGS sequence"/>
</dbReference>
<dbReference type="AlphaFoldDB" id="A0A1G9N2K0"/>
<evidence type="ECO:0008006" key="5">
    <source>
        <dbReference type="Google" id="ProtNLM"/>
    </source>
</evidence>